<organism evidence="10 11">
    <name type="scientific">Lentinula guzmanii</name>
    <dbReference type="NCBI Taxonomy" id="2804957"/>
    <lineage>
        <taxon>Eukaryota</taxon>
        <taxon>Fungi</taxon>
        <taxon>Dikarya</taxon>
        <taxon>Basidiomycota</taxon>
        <taxon>Agaricomycotina</taxon>
        <taxon>Agaricomycetes</taxon>
        <taxon>Agaricomycetidae</taxon>
        <taxon>Agaricales</taxon>
        <taxon>Marasmiineae</taxon>
        <taxon>Omphalotaceae</taxon>
        <taxon>Lentinula</taxon>
    </lineage>
</organism>
<evidence type="ECO:0000256" key="8">
    <source>
        <dbReference type="ARBA" id="ARBA00022975"/>
    </source>
</evidence>
<comment type="function">
    <text evidence="1">Catalyzes the transfer of a ribosyl phosphate group from 5-phosphoribose 1-diphosphate to orotate, leading to the formation of orotidine monophosphate (OMP).</text>
</comment>
<comment type="subunit">
    <text evidence="4">Homodimer.</text>
</comment>
<comment type="pathway">
    <text evidence="2">Pyrimidine metabolism; UMP biosynthesis via de novo pathway; UMP from orotate: step 1/2.</text>
</comment>
<dbReference type="CDD" id="cd06223">
    <property type="entry name" value="PRTases_typeI"/>
    <property type="match status" value="1"/>
</dbReference>
<dbReference type="GO" id="GO:0006207">
    <property type="term" value="P:'de novo' pyrimidine nucleobase biosynthetic process"/>
    <property type="evidence" value="ECO:0007669"/>
    <property type="project" value="TreeGrafter"/>
</dbReference>
<evidence type="ECO:0000313" key="11">
    <source>
        <dbReference type="Proteomes" id="UP001176059"/>
    </source>
</evidence>
<proteinExistence type="inferred from homology"/>
<dbReference type="GO" id="GO:0004588">
    <property type="term" value="F:orotate phosphoribosyltransferase activity"/>
    <property type="evidence" value="ECO:0007669"/>
    <property type="project" value="UniProtKB-EC"/>
</dbReference>
<dbReference type="Proteomes" id="UP001176059">
    <property type="component" value="Unassembled WGS sequence"/>
</dbReference>
<dbReference type="EC" id="2.4.2.10" evidence="5"/>
<keyword evidence="6 10" id="KW-0328">Glycosyltransferase</keyword>
<dbReference type="NCBIfam" id="TIGR00336">
    <property type="entry name" value="pyrE"/>
    <property type="match status" value="1"/>
</dbReference>
<evidence type="ECO:0000256" key="2">
    <source>
        <dbReference type="ARBA" id="ARBA00004889"/>
    </source>
</evidence>
<dbReference type="GO" id="GO:0046132">
    <property type="term" value="P:pyrimidine ribonucleoside biosynthetic process"/>
    <property type="evidence" value="ECO:0007669"/>
    <property type="project" value="TreeGrafter"/>
</dbReference>
<keyword evidence="7" id="KW-0808">Transferase</keyword>
<accession>A0AA38J444</accession>
<dbReference type="SUPFAM" id="SSF53271">
    <property type="entry name" value="PRTase-like"/>
    <property type="match status" value="1"/>
</dbReference>
<sequence length="256" mass="27599">MASESFHLESSQSSLLKQYQIDLIDKAMSCGALKFGSFTLKSGRTSPYFFNAGLLSTGPILALLSEAFAATIVAAQQPSSSNNKTSTPIPPFDVLFGPAYKGIAFAATTSLVLHTHYRDSPNIISTTPETGIGFAYNRKELKSHGEGGSLVGCSVSNKKVVILDDVMTAGTAVREAIDIVSREGGDVVGVIQLLDREEVGKDGASSTVHEVEEIIGKGRVKSILRMRDLIAWLDSKGMKKELQDMEEYRSQYGLKD</sequence>
<protein>
    <recommendedName>
        <fullName evidence="5">orotate phosphoribosyltransferase</fullName>
        <ecNumber evidence="5">2.4.2.10</ecNumber>
    </recommendedName>
</protein>
<evidence type="ECO:0000313" key="10">
    <source>
        <dbReference type="EMBL" id="KAJ3719554.1"/>
    </source>
</evidence>
<reference evidence="10" key="1">
    <citation type="submission" date="2022-08" db="EMBL/GenBank/DDBJ databases">
        <authorList>
            <consortium name="DOE Joint Genome Institute"/>
            <person name="Min B."/>
            <person name="Sierra-Patev S."/>
            <person name="Naranjo-Ortiz M."/>
            <person name="Looney B."/>
            <person name="Konkel Z."/>
            <person name="Slot J.C."/>
            <person name="Sakamoto Y."/>
            <person name="Steenwyk J.L."/>
            <person name="Rokas A."/>
            <person name="Carro J."/>
            <person name="Camarero S."/>
            <person name="Ferreira P."/>
            <person name="Molpeceres G."/>
            <person name="Ruiz-duenas F.J."/>
            <person name="Serrano A."/>
            <person name="Henrissat B."/>
            <person name="Drula E."/>
            <person name="Hughes K.W."/>
            <person name="Mata J.L."/>
            <person name="Ishikawa N.K."/>
            <person name="Vargas-Isla R."/>
            <person name="Ushijima S."/>
            <person name="Smith C.A."/>
            <person name="Ahrendt S."/>
            <person name="Andreopoulos W."/>
            <person name="He G."/>
            <person name="LaButti K."/>
            <person name="Lipzen A."/>
            <person name="Ng V."/>
            <person name="Riley R."/>
            <person name="Sandor L."/>
            <person name="Barry K."/>
            <person name="Martinez A.T."/>
            <person name="Xiao Y."/>
            <person name="Gibbons J.G."/>
            <person name="Terashima K."/>
            <person name="Hibbett D.S."/>
            <person name="Grigoriev I.V."/>
        </authorList>
    </citation>
    <scope>NUCLEOTIDE SEQUENCE</scope>
    <source>
        <strain evidence="10">ET3784</strain>
    </source>
</reference>
<comment type="similarity">
    <text evidence="3">Belongs to the purine/pyrimidine phosphoribosyltransferase family. PyrE subfamily.</text>
</comment>
<evidence type="ECO:0000256" key="6">
    <source>
        <dbReference type="ARBA" id="ARBA00022676"/>
    </source>
</evidence>
<dbReference type="InterPro" id="IPR004467">
    <property type="entry name" value="Or_phspho_trans_dom"/>
</dbReference>
<dbReference type="PANTHER" id="PTHR46683">
    <property type="entry name" value="OROTATE PHOSPHORIBOSYLTRANSFERASE 1-RELATED"/>
    <property type="match status" value="1"/>
</dbReference>
<dbReference type="Pfam" id="PF00156">
    <property type="entry name" value="Pribosyltran"/>
    <property type="match status" value="1"/>
</dbReference>
<evidence type="ECO:0000259" key="9">
    <source>
        <dbReference type="Pfam" id="PF00156"/>
    </source>
</evidence>
<name>A0AA38J444_9AGAR</name>
<dbReference type="GO" id="GO:0006221">
    <property type="term" value="P:pyrimidine nucleotide biosynthetic process"/>
    <property type="evidence" value="ECO:0007669"/>
    <property type="project" value="UniProtKB-KW"/>
</dbReference>
<dbReference type="HAMAP" id="MF_01208">
    <property type="entry name" value="PyrE"/>
    <property type="match status" value="1"/>
</dbReference>
<dbReference type="Gene3D" id="3.40.50.2020">
    <property type="match status" value="1"/>
</dbReference>
<evidence type="ECO:0000256" key="1">
    <source>
        <dbReference type="ARBA" id="ARBA00003769"/>
    </source>
</evidence>
<feature type="domain" description="Phosphoribosyltransferase" evidence="9">
    <location>
        <begin position="93"/>
        <end position="198"/>
    </location>
</feature>
<evidence type="ECO:0000256" key="5">
    <source>
        <dbReference type="ARBA" id="ARBA00011971"/>
    </source>
</evidence>
<dbReference type="InterPro" id="IPR029057">
    <property type="entry name" value="PRTase-like"/>
</dbReference>
<dbReference type="EMBL" id="JANVFO010000065">
    <property type="protein sequence ID" value="KAJ3719554.1"/>
    <property type="molecule type" value="Genomic_DNA"/>
</dbReference>
<comment type="caution">
    <text evidence="10">The sequence shown here is derived from an EMBL/GenBank/DDBJ whole genome shotgun (WGS) entry which is preliminary data.</text>
</comment>
<dbReference type="InterPro" id="IPR000836">
    <property type="entry name" value="PRTase_dom"/>
</dbReference>
<keyword evidence="11" id="KW-1185">Reference proteome</keyword>
<dbReference type="InterPro" id="IPR023031">
    <property type="entry name" value="OPRT"/>
</dbReference>
<dbReference type="PANTHER" id="PTHR46683:SF1">
    <property type="entry name" value="OROTATE PHOSPHORIBOSYLTRANSFERASE 1-RELATED"/>
    <property type="match status" value="1"/>
</dbReference>
<evidence type="ECO:0000256" key="4">
    <source>
        <dbReference type="ARBA" id="ARBA00011738"/>
    </source>
</evidence>
<dbReference type="AlphaFoldDB" id="A0AA38J444"/>
<reference evidence="10" key="2">
    <citation type="journal article" date="2023" name="Proc. Natl. Acad. Sci. U.S.A.">
        <title>A global phylogenomic analysis of the shiitake genus Lentinula.</title>
        <authorList>
            <person name="Sierra-Patev S."/>
            <person name="Min B."/>
            <person name="Naranjo-Ortiz M."/>
            <person name="Looney B."/>
            <person name="Konkel Z."/>
            <person name="Slot J.C."/>
            <person name="Sakamoto Y."/>
            <person name="Steenwyk J.L."/>
            <person name="Rokas A."/>
            <person name="Carro J."/>
            <person name="Camarero S."/>
            <person name="Ferreira P."/>
            <person name="Molpeceres G."/>
            <person name="Ruiz-Duenas F.J."/>
            <person name="Serrano A."/>
            <person name="Henrissat B."/>
            <person name="Drula E."/>
            <person name="Hughes K.W."/>
            <person name="Mata J.L."/>
            <person name="Ishikawa N.K."/>
            <person name="Vargas-Isla R."/>
            <person name="Ushijima S."/>
            <person name="Smith C.A."/>
            <person name="Donoghue J."/>
            <person name="Ahrendt S."/>
            <person name="Andreopoulos W."/>
            <person name="He G."/>
            <person name="LaButti K."/>
            <person name="Lipzen A."/>
            <person name="Ng V."/>
            <person name="Riley R."/>
            <person name="Sandor L."/>
            <person name="Barry K."/>
            <person name="Martinez A.T."/>
            <person name="Xiao Y."/>
            <person name="Gibbons J.G."/>
            <person name="Terashima K."/>
            <person name="Grigoriev I.V."/>
            <person name="Hibbett D."/>
        </authorList>
    </citation>
    <scope>NUCLEOTIDE SEQUENCE</scope>
    <source>
        <strain evidence="10">ET3784</strain>
    </source>
</reference>
<dbReference type="GO" id="GO:0005737">
    <property type="term" value="C:cytoplasm"/>
    <property type="evidence" value="ECO:0007669"/>
    <property type="project" value="TreeGrafter"/>
</dbReference>
<evidence type="ECO:0000256" key="7">
    <source>
        <dbReference type="ARBA" id="ARBA00022679"/>
    </source>
</evidence>
<gene>
    <name evidence="10" type="ORF">DFJ43DRAFT_1096951</name>
</gene>
<keyword evidence="8" id="KW-0665">Pyrimidine biosynthesis</keyword>
<evidence type="ECO:0000256" key="3">
    <source>
        <dbReference type="ARBA" id="ARBA00006340"/>
    </source>
</evidence>